<accession>A0A852ZWY5</accession>
<dbReference type="InterPro" id="IPR011047">
    <property type="entry name" value="Quinoprotein_ADH-like_sf"/>
</dbReference>
<name>A0A852ZWY5_9ACTN</name>
<dbReference type="Gene3D" id="2.40.10.480">
    <property type="match status" value="1"/>
</dbReference>
<proteinExistence type="predicted"/>
<evidence type="ECO:0000256" key="1">
    <source>
        <dbReference type="SAM" id="MobiDB-lite"/>
    </source>
</evidence>
<dbReference type="SUPFAM" id="SSF50969">
    <property type="entry name" value="YVTN repeat-like/Quinoprotein amine dehydrogenase"/>
    <property type="match status" value="1"/>
</dbReference>
<feature type="compositionally biased region" description="Pro residues" evidence="1">
    <location>
        <begin position="60"/>
        <end position="71"/>
    </location>
</feature>
<dbReference type="InterPro" id="IPR015943">
    <property type="entry name" value="WD40/YVTN_repeat-like_dom_sf"/>
</dbReference>
<keyword evidence="2" id="KW-1133">Transmembrane helix</keyword>
<reference evidence="4 5" key="1">
    <citation type="submission" date="2020-07" db="EMBL/GenBank/DDBJ databases">
        <title>Sequencing the genomes of 1000 actinobacteria strains.</title>
        <authorList>
            <person name="Klenk H.-P."/>
        </authorList>
    </citation>
    <scope>NUCLEOTIDE SEQUENCE [LARGE SCALE GENOMIC DNA]</scope>
    <source>
        <strain evidence="4 5">DSM 42178</strain>
    </source>
</reference>
<dbReference type="SUPFAM" id="SSF50998">
    <property type="entry name" value="Quinoprotein alcohol dehydrogenase-like"/>
    <property type="match status" value="1"/>
</dbReference>
<evidence type="ECO:0000259" key="3">
    <source>
        <dbReference type="Pfam" id="PF13360"/>
    </source>
</evidence>
<dbReference type="AlphaFoldDB" id="A0A852ZWY5"/>
<gene>
    <name evidence="4" type="ORF">FHU37_000104</name>
</gene>
<keyword evidence="2" id="KW-0472">Membrane</keyword>
<evidence type="ECO:0000313" key="4">
    <source>
        <dbReference type="EMBL" id="NYI03161.1"/>
    </source>
</evidence>
<sequence length="592" mass="59975">MSDHDPQHDQGPRHTGPGAAAGDGGATDAGATAGGRPVADPTGGGPYIAMPLYGDYAQDAPPPPPPAPAPERPAESTMQLDLRGTTLSGPAATPAGRPLPVPGPATPPGADRSQPSGPAGPADAADRPGSRPGRPRRALTVATTAAATLAVTVVAALVLGSLGYLRLGPEGAGGDDPGASPSPSADQAAAWPVVWKTGPVEGDLVDVDYLGTWLLDDQVVRGDSNGLRAYDLATGEPAWQLTPPDGGRLCAMSPTVEDGIGAVAFRDADEDAPCATLLGVATGDGAEAWRATEDSEGDPLDIAAVGVAAEMVATWDGAAVQSFRRASGEPRGVTDGAGSTPGCLITGMAAGGDRLVMHQSCTGEDVQGFPESVVVMERPGSGEDLTWSDDLGGDVTGIEVLGFDPLVIVRRGASDDNADRVVLYGTPDGQAGRIAGEVALPKYTPEGVAADYRLRNTPVRQEDTLYLGFGPFASGAGIVIALDVPSGRTLWQIDTPGDRAMTPVAAVDGGLLVAADPESGHVAKLHLLDAATGAATPVGDLAVENPEAVGPDSPFWSDTGDRRLLLHDGLLVTVTAESVMQPPAVFARKDPR</sequence>
<dbReference type="Proteomes" id="UP000567795">
    <property type="component" value="Unassembled WGS sequence"/>
</dbReference>
<feature type="compositionally biased region" description="Basic and acidic residues" evidence="1">
    <location>
        <begin position="1"/>
        <end position="12"/>
    </location>
</feature>
<feature type="transmembrane region" description="Helical" evidence="2">
    <location>
        <begin position="138"/>
        <end position="165"/>
    </location>
</feature>
<feature type="compositionally biased region" description="Pro residues" evidence="1">
    <location>
        <begin position="97"/>
        <end position="107"/>
    </location>
</feature>
<dbReference type="InterPro" id="IPR011044">
    <property type="entry name" value="Quino_amine_DH_bsu"/>
</dbReference>
<dbReference type="Pfam" id="PF13360">
    <property type="entry name" value="PQQ_2"/>
    <property type="match status" value="1"/>
</dbReference>
<dbReference type="RefSeq" id="WP_179812264.1">
    <property type="nucleotide sequence ID" value="NZ_JACBZD010000001.1"/>
</dbReference>
<feature type="domain" description="Pyrrolo-quinoline quinone repeat" evidence="3">
    <location>
        <begin position="477"/>
        <end position="534"/>
    </location>
</feature>
<dbReference type="Gene3D" id="2.130.10.10">
    <property type="entry name" value="YVTN repeat-like/Quinoprotein amine dehydrogenase"/>
    <property type="match status" value="1"/>
</dbReference>
<comment type="caution">
    <text evidence="4">The sequence shown here is derived from an EMBL/GenBank/DDBJ whole genome shotgun (WGS) entry which is preliminary data.</text>
</comment>
<organism evidence="4 5">
    <name type="scientific">Allostreptomyces psammosilenae</name>
    <dbReference type="NCBI Taxonomy" id="1892865"/>
    <lineage>
        <taxon>Bacteria</taxon>
        <taxon>Bacillati</taxon>
        <taxon>Actinomycetota</taxon>
        <taxon>Actinomycetes</taxon>
        <taxon>Kitasatosporales</taxon>
        <taxon>Streptomycetaceae</taxon>
        <taxon>Allostreptomyces</taxon>
    </lineage>
</organism>
<evidence type="ECO:0000313" key="5">
    <source>
        <dbReference type="Proteomes" id="UP000567795"/>
    </source>
</evidence>
<evidence type="ECO:0000256" key="2">
    <source>
        <dbReference type="SAM" id="Phobius"/>
    </source>
</evidence>
<dbReference type="InterPro" id="IPR002372">
    <property type="entry name" value="PQQ_rpt_dom"/>
</dbReference>
<protein>
    <submittedName>
        <fullName evidence="4">Outer membrane protein assembly factor BamB</fullName>
    </submittedName>
</protein>
<keyword evidence="2" id="KW-0812">Transmembrane</keyword>
<dbReference type="EMBL" id="JACBZD010000001">
    <property type="protein sequence ID" value="NYI03161.1"/>
    <property type="molecule type" value="Genomic_DNA"/>
</dbReference>
<feature type="region of interest" description="Disordered" evidence="1">
    <location>
        <begin position="1"/>
        <end position="137"/>
    </location>
</feature>
<keyword evidence="5" id="KW-1185">Reference proteome</keyword>